<feature type="region of interest" description="Disordered" evidence="1">
    <location>
        <begin position="1"/>
        <end position="31"/>
    </location>
</feature>
<gene>
    <name evidence="2" type="ORF">EZS28_046345</name>
</gene>
<dbReference type="Proteomes" id="UP000324800">
    <property type="component" value="Unassembled WGS sequence"/>
</dbReference>
<dbReference type="EMBL" id="SNRW01030333">
    <property type="protein sequence ID" value="KAA6358128.1"/>
    <property type="molecule type" value="Genomic_DNA"/>
</dbReference>
<evidence type="ECO:0000313" key="3">
    <source>
        <dbReference type="Proteomes" id="UP000324800"/>
    </source>
</evidence>
<comment type="caution">
    <text evidence="2">The sequence shown here is derived from an EMBL/GenBank/DDBJ whole genome shotgun (WGS) entry which is preliminary data.</text>
</comment>
<sequence>MKKQQQQQSSSSQPNESSETKPESKNKKYTPYTFSDFKKIQSQSVKLGGLGPDLENIEVKKKKADREKVMEFADKQKKENFEKIQKLRIKSRIS</sequence>
<name>A0A5J4TIN9_9EUKA</name>
<accession>A0A5J4TIN9</accession>
<evidence type="ECO:0000256" key="1">
    <source>
        <dbReference type="SAM" id="MobiDB-lite"/>
    </source>
</evidence>
<reference evidence="2 3" key="1">
    <citation type="submission" date="2019-03" db="EMBL/GenBank/DDBJ databases">
        <title>Single cell metagenomics reveals metabolic interactions within the superorganism composed of flagellate Streblomastix strix and complex community of Bacteroidetes bacteria on its surface.</title>
        <authorList>
            <person name="Treitli S.C."/>
            <person name="Kolisko M."/>
            <person name="Husnik F."/>
            <person name="Keeling P."/>
            <person name="Hampl V."/>
        </authorList>
    </citation>
    <scope>NUCLEOTIDE SEQUENCE [LARGE SCALE GENOMIC DNA]</scope>
    <source>
        <strain evidence="2">ST1C</strain>
    </source>
</reference>
<proteinExistence type="predicted"/>
<organism evidence="2 3">
    <name type="scientific">Streblomastix strix</name>
    <dbReference type="NCBI Taxonomy" id="222440"/>
    <lineage>
        <taxon>Eukaryota</taxon>
        <taxon>Metamonada</taxon>
        <taxon>Preaxostyla</taxon>
        <taxon>Oxymonadida</taxon>
        <taxon>Streblomastigidae</taxon>
        <taxon>Streblomastix</taxon>
    </lineage>
</organism>
<feature type="compositionally biased region" description="Low complexity" evidence="1">
    <location>
        <begin position="1"/>
        <end position="13"/>
    </location>
</feature>
<evidence type="ECO:0000313" key="2">
    <source>
        <dbReference type="EMBL" id="KAA6358128.1"/>
    </source>
</evidence>
<protein>
    <submittedName>
        <fullName evidence="2">Uncharacterized protein</fullName>
    </submittedName>
</protein>
<dbReference type="OrthoDB" id="10057281at2759"/>
<dbReference type="AlphaFoldDB" id="A0A5J4TIN9"/>